<evidence type="ECO:0000259" key="8">
    <source>
        <dbReference type="Pfam" id="PF11967"/>
    </source>
</evidence>
<reference evidence="9" key="2">
    <citation type="submission" date="2023-03" db="EMBL/GenBank/DDBJ databases">
        <authorList>
            <person name="Zhang Z."/>
        </authorList>
    </citation>
    <scope>NUCLEOTIDE SEQUENCE</scope>
    <source>
        <strain evidence="9">DSA</strain>
    </source>
</reference>
<evidence type="ECO:0000256" key="1">
    <source>
        <dbReference type="ARBA" id="ARBA00007452"/>
    </source>
</evidence>
<comment type="function">
    <text evidence="7">Involved in DNA repair and RecF pathway recombination.</text>
</comment>
<proteinExistence type="inferred from homology"/>
<dbReference type="GO" id="GO:0043590">
    <property type="term" value="C:bacterial nucleoid"/>
    <property type="evidence" value="ECO:0007669"/>
    <property type="project" value="TreeGrafter"/>
</dbReference>
<dbReference type="InterPro" id="IPR037278">
    <property type="entry name" value="ARFGAP/RecO"/>
</dbReference>
<feature type="domain" description="DNA replication/recombination mediator RecO N-terminal" evidence="8">
    <location>
        <begin position="9"/>
        <end position="84"/>
    </location>
</feature>
<dbReference type="Gene3D" id="2.40.50.140">
    <property type="entry name" value="Nucleic acid-binding proteins"/>
    <property type="match status" value="1"/>
</dbReference>
<dbReference type="EMBL" id="JARPTC010000020">
    <property type="protein sequence ID" value="MDO7788221.1"/>
    <property type="molecule type" value="Genomic_DNA"/>
</dbReference>
<evidence type="ECO:0000313" key="9">
    <source>
        <dbReference type="EMBL" id="MDO7788221.1"/>
    </source>
</evidence>
<dbReference type="InterPro" id="IPR012340">
    <property type="entry name" value="NA-bd_OB-fold"/>
</dbReference>
<dbReference type="NCBIfam" id="TIGR00613">
    <property type="entry name" value="reco"/>
    <property type="match status" value="1"/>
</dbReference>
<accession>A0AAW7ZFQ7</accession>
<dbReference type="GO" id="GO:0006310">
    <property type="term" value="P:DNA recombination"/>
    <property type="evidence" value="ECO:0007669"/>
    <property type="project" value="UniProtKB-UniRule"/>
</dbReference>
<dbReference type="PANTHER" id="PTHR33991">
    <property type="entry name" value="DNA REPAIR PROTEIN RECO"/>
    <property type="match status" value="1"/>
</dbReference>
<evidence type="ECO:0000256" key="5">
    <source>
        <dbReference type="ARBA" id="ARBA00023204"/>
    </source>
</evidence>
<protein>
    <recommendedName>
        <fullName evidence="2 7">DNA repair protein RecO</fullName>
    </recommendedName>
    <alternativeName>
        <fullName evidence="6 7">Recombination protein O</fullName>
    </alternativeName>
</protein>
<gene>
    <name evidence="7 9" type="primary">recO</name>
    <name evidence="9" type="ORF">P6N53_13400</name>
</gene>
<dbReference type="SUPFAM" id="SSF57863">
    <property type="entry name" value="ArfGap/RecO-like zinc finger"/>
    <property type="match status" value="1"/>
</dbReference>
<reference evidence="9" key="1">
    <citation type="journal article" date="2023" name="J. Hazard. Mater.">
        <title>Anaerobic biodegradation of pyrene and benzo[a]pyrene by a new sulfate-reducing Desulforamulus aquiferis strain DSA.</title>
        <authorList>
            <person name="Zhang Z."/>
            <person name="Sun J."/>
            <person name="Gong X."/>
            <person name="Wang C."/>
            <person name="Wang H."/>
        </authorList>
    </citation>
    <scope>NUCLEOTIDE SEQUENCE</scope>
    <source>
        <strain evidence="9">DSA</strain>
    </source>
</reference>
<comment type="caution">
    <text evidence="9">The sequence shown here is derived from an EMBL/GenBank/DDBJ whole genome shotgun (WGS) entry which is preliminary data.</text>
</comment>
<dbReference type="InterPro" id="IPR003717">
    <property type="entry name" value="RecO"/>
</dbReference>
<organism evidence="9 10">
    <name type="scientific">Desulforamulus aquiferis</name>
    <dbReference type="NCBI Taxonomy" id="1397668"/>
    <lineage>
        <taxon>Bacteria</taxon>
        <taxon>Bacillati</taxon>
        <taxon>Bacillota</taxon>
        <taxon>Clostridia</taxon>
        <taxon>Eubacteriales</taxon>
        <taxon>Peptococcaceae</taxon>
        <taxon>Desulforamulus</taxon>
    </lineage>
</organism>
<evidence type="ECO:0000256" key="3">
    <source>
        <dbReference type="ARBA" id="ARBA00022763"/>
    </source>
</evidence>
<keyword evidence="10" id="KW-1185">Reference proteome</keyword>
<dbReference type="Proteomes" id="UP001172911">
    <property type="component" value="Unassembled WGS sequence"/>
</dbReference>
<comment type="similarity">
    <text evidence="1 7">Belongs to the RecO family.</text>
</comment>
<sequence length="255" mass="28935">MIIISVKIYNLDAIVLKSRDMREADKILTLFSLQRGKQRVVAHGVAKPKSTKRGAVQPFCYSSLLMHKGRDLDSISQAELKESFTELRNDLDRLAFAAQMAELADGFTEECEPNQAIFALLLSTLHVIAKGDAELALRFFEARLLALSGFLPELDSCSECGQPLKEAKVNFEQQLGGFVCRECISATGVKATFNRGSLEVLKTLYRWDLSKLHQLKVSDIIRKELKGLLRAYIEYHLEKRLKTAEFLDRLYKNKY</sequence>
<dbReference type="HAMAP" id="MF_00201">
    <property type="entry name" value="RecO"/>
    <property type="match status" value="1"/>
</dbReference>
<name>A0AAW7ZFQ7_9FIRM</name>
<dbReference type="SUPFAM" id="SSF50249">
    <property type="entry name" value="Nucleic acid-binding proteins"/>
    <property type="match status" value="1"/>
</dbReference>
<evidence type="ECO:0000256" key="6">
    <source>
        <dbReference type="ARBA" id="ARBA00033409"/>
    </source>
</evidence>
<dbReference type="GO" id="GO:0006302">
    <property type="term" value="P:double-strand break repair"/>
    <property type="evidence" value="ECO:0007669"/>
    <property type="project" value="TreeGrafter"/>
</dbReference>
<dbReference type="Gene3D" id="1.20.1440.120">
    <property type="entry name" value="Recombination protein O, C-terminal domain"/>
    <property type="match status" value="1"/>
</dbReference>
<evidence type="ECO:0000256" key="7">
    <source>
        <dbReference type="HAMAP-Rule" id="MF_00201"/>
    </source>
</evidence>
<dbReference type="RefSeq" id="WP_304543963.1">
    <property type="nucleotide sequence ID" value="NZ_JARPTC010000020.1"/>
</dbReference>
<evidence type="ECO:0000256" key="2">
    <source>
        <dbReference type="ARBA" id="ARBA00021310"/>
    </source>
</evidence>
<evidence type="ECO:0000313" key="10">
    <source>
        <dbReference type="Proteomes" id="UP001172911"/>
    </source>
</evidence>
<dbReference type="AlphaFoldDB" id="A0AAW7ZFQ7"/>
<keyword evidence="3 7" id="KW-0227">DNA damage</keyword>
<dbReference type="PANTHER" id="PTHR33991:SF1">
    <property type="entry name" value="DNA REPAIR PROTEIN RECO"/>
    <property type="match status" value="1"/>
</dbReference>
<keyword evidence="4 7" id="KW-0233">DNA recombination</keyword>
<dbReference type="Pfam" id="PF02565">
    <property type="entry name" value="RecO_C"/>
    <property type="match status" value="1"/>
</dbReference>
<dbReference type="Pfam" id="PF11967">
    <property type="entry name" value="RecO_N"/>
    <property type="match status" value="1"/>
</dbReference>
<dbReference type="InterPro" id="IPR022572">
    <property type="entry name" value="DNA_rep/recomb_RecO_N"/>
</dbReference>
<dbReference type="InterPro" id="IPR042242">
    <property type="entry name" value="RecO_C"/>
</dbReference>
<evidence type="ECO:0000256" key="4">
    <source>
        <dbReference type="ARBA" id="ARBA00023172"/>
    </source>
</evidence>
<keyword evidence="5 7" id="KW-0234">DNA repair</keyword>